<dbReference type="Proteomes" id="UP000223071">
    <property type="component" value="Unassembled WGS sequence"/>
</dbReference>
<accession>A0A2A9HAM0</accession>
<proteinExistence type="predicted"/>
<feature type="transmembrane region" description="Helical" evidence="1">
    <location>
        <begin position="53"/>
        <end position="71"/>
    </location>
</feature>
<feature type="transmembrane region" description="Helical" evidence="1">
    <location>
        <begin position="78"/>
        <end position="96"/>
    </location>
</feature>
<comment type="caution">
    <text evidence="2">The sequence shown here is derived from an EMBL/GenBank/DDBJ whole genome shotgun (WGS) entry which is preliminary data.</text>
</comment>
<dbReference type="Pfam" id="PF10027">
    <property type="entry name" value="DUF2269"/>
    <property type="match status" value="1"/>
</dbReference>
<organism evidence="2 3">
    <name type="scientific">Tepidiforma thermophila (strain KCTC 52669 / CGMCC 1.13589 / G233)</name>
    <dbReference type="NCBI Taxonomy" id="2761530"/>
    <lineage>
        <taxon>Bacteria</taxon>
        <taxon>Bacillati</taxon>
        <taxon>Chloroflexota</taxon>
        <taxon>Tepidiformia</taxon>
        <taxon>Tepidiformales</taxon>
        <taxon>Tepidiformaceae</taxon>
        <taxon>Tepidiforma</taxon>
    </lineage>
</organism>
<evidence type="ECO:0000256" key="1">
    <source>
        <dbReference type="SAM" id="Phobius"/>
    </source>
</evidence>
<name>A0A2A9HAM0_TEPT2</name>
<keyword evidence="3" id="KW-1185">Reference proteome</keyword>
<dbReference type="InterPro" id="IPR018729">
    <property type="entry name" value="DUF2269_transmembrane"/>
</dbReference>
<keyword evidence="1" id="KW-1133">Transmembrane helix</keyword>
<dbReference type="RefSeq" id="WP_165772403.1">
    <property type="nucleotide sequence ID" value="NZ_PDJQ01000001.1"/>
</dbReference>
<evidence type="ECO:0000313" key="2">
    <source>
        <dbReference type="EMBL" id="PFG72984.1"/>
    </source>
</evidence>
<evidence type="ECO:0000313" key="3">
    <source>
        <dbReference type="Proteomes" id="UP000223071"/>
    </source>
</evidence>
<dbReference type="EMBL" id="PDJQ01000001">
    <property type="protein sequence ID" value="PFG72984.1"/>
    <property type="molecule type" value="Genomic_DNA"/>
</dbReference>
<sequence>MSTQEWYLFGHLLGVFFLLAATGLTTGAAIAAGRAAAANTVVTLIDLQLRSERIVTSIGAILAIVFGSLLVNEAGYSFGDAWISTAYTLIIIALALDHGVYLRRVKAARDIAVSLGNGPVTVELRDKLNDGIARLTGIVLVLIWLVFLWLMIAKPGA</sequence>
<feature type="transmembrane region" description="Helical" evidence="1">
    <location>
        <begin position="132"/>
        <end position="152"/>
    </location>
</feature>
<dbReference type="AlphaFoldDB" id="A0A2A9HAM0"/>
<protein>
    <submittedName>
        <fullName evidence="2">Putative integral membrane protein DUF2269</fullName>
    </submittedName>
</protein>
<reference evidence="2 3" key="1">
    <citation type="submission" date="2017-09" db="EMBL/GenBank/DDBJ databases">
        <title>Sequencing the genomes of two abundant thermophiles in Great Basin hot springs: Thermocrinis jamiesonii and novel Chloroflexi Thermoflexus hugenholtzii.</title>
        <authorList>
            <person name="Hedlund B."/>
        </authorList>
    </citation>
    <scope>NUCLEOTIDE SEQUENCE [LARGE SCALE GENOMIC DNA]</scope>
    <source>
        <strain evidence="2 3">G233</strain>
    </source>
</reference>
<keyword evidence="1" id="KW-0812">Transmembrane</keyword>
<keyword evidence="1" id="KW-0472">Membrane</keyword>
<gene>
    <name evidence="2" type="ORF">A9A59_0177</name>
</gene>